<evidence type="ECO:0008006" key="7">
    <source>
        <dbReference type="Google" id="ProtNLM"/>
    </source>
</evidence>
<name>A0A5C6DNM7_9BACT</name>
<dbReference type="InterPro" id="IPR049053">
    <property type="entry name" value="AFCA-like_C"/>
</dbReference>
<keyword evidence="2" id="KW-0732">Signal</keyword>
<dbReference type="InterPro" id="IPR013780">
    <property type="entry name" value="Glyco_hydro_b"/>
</dbReference>
<dbReference type="GO" id="GO:0005975">
    <property type="term" value="P:carbohydrate metabolic process"/>
    <property type="evidence" value="ECO:0007669"/>
    <property type="project" value="InterPro"/>
</dbReference>
<dbReference type="PANTHER" id="PTHR31084:SF0">
    <property type="entry name" value="ALPHA-L-FUCOSIDASE 2"/>
    <property type="match status" value="1"/>
</dbReference>
<sequence precursor="true">MRILIGFAFILTSAIFQSAEAVEMDVNWERFLARHDLVWTELPTAWHDGPFLGNGMLGSMIHQMDDHTLRISLGRADMEEHQPQGTAFIKNSRLPNGYFTLKTVGKMTGFAGRLDLYHAETRVQVKTELGTIDIRGLVHSNEMVIFYDLEPSDGEKAFQLDFVPLKAISPARLQAELAIKEQGNRAPSSRLGWAQSPYKYNPDPTLTKLDGFSVSKQPLTCGGENGTAWIVKERSKGRKELFISIEHSYPEATATADAVAHLKAIENEPLDQFVARHRKWWHEYYPQSFISIDDTRMESFYWIQVYKFGSGARKGRAFMDTMGPWMVENTAWANGWFNLNTQLSYWFLSTANRLEVAESLFSKLDEKLPQLIKNMPPECEGKCAGISAITPQTFISPVGRVGGGYTGELLWTCHDYWLMLQRTMDAQRSTEKFFPLLKATVNTYLYLMKEGNDGKIHLPNTKNPEYGNGEDCNFNLALFRWGCKTLVYIDERYGINDPLLPTWKDVLERLVDYPVDETGFMIAKGYPFAKSHRHYSHLMMIYPLIEVSWDQPENRELIKKSVDHWINYPGTGNAGYSFSGAAAMYALMENGEEAARYLDIFMRMQELFPQSPGKIWCTTMYTETGRIQPVTETPLSLCDSMQLMLLQSRGDKTLVFPAVPASWKNVSFAGLLAAGGFEVSAKRANGKTAFVCIKSKAGEPCLLQTDIQLKRVEGIPESAVQQVEEGLFKIDMKKGDQVTFFADGEVSASVSPVKAEPEDSNTFGLNERYNREG</sequence>
<proteinExistence type="predicted"/>
<dbReference type="GO" id="GO:0004560">
    <property type="term" value="F:alpha-L-fucosidase activity"/>
    <property type="evidence" value="ECO:0007669"/>
    <property type="project" value="TreeGrafter"/>
</dbReference>
<dbReference type="InterPro" id="IPR012341">
    <property type="entry name" value="6hp_glycosidase-like_sf"/>
</dbReference>
<gene>
    <name evidence="5" type="ORF">Q31b_39710</name>
</gene>
<dbReference type="Pfam" id="PF22124">
    <property type="entry name" value="Glyco_hydro_95_cat"/>
    <property type="match status" value="1"/>
</dbReference>
<reference evidence="5 6" key="1">
    <citation type="submission" date="2019-02" db="EMBL/GenBank/DDBJ databases">
        <title>Deep-cultivation of Planctomycetes and their phenomic and genomic characterization uncovers novel biology.</title>
        <authorList>
            <person name="Wiegand S."/>
            <person name="Jogler M."/>
            <person name="Boedeker C."/>
            <person name="Pinto D."/>
            <person name="Vollmers J."/>
            <person name="Rivas-Marin E."/>
            <person name="Kohn T."/>
            <person name="Peeters S.H."/>
            <person name="Heuer A."/>
            <person name="Rast P."/>
            <person name="Oberbeckmann S."/>
            <person name="Bunk B."/>
            <person name="Jeske O."/>
            <person name="Meyerdierks A."/>
            <person name="Storesund J.E."/>
            <person name="Kallscheuer N."/>
            <person name="Luecker S."/>
            <person name="Lage O.M."/>
            <person name="Pohl T."/>
            <person name="Merkel B.J."/>
            <person name="Hornburger P."/>
            <person name="Mueller R.-W."/>
            <person name="Bruemmer F."/>
            <person name="Labrenz M."/>
            <person name="Spormann A.M."/>
            <person name="Op Den Camp H."/>
            <person name="Overmann J."/>
            <person name="Amann R."/>
            <person name="Jetten M.S.M."/>
            <person name="Mascher T."/>
            <person name="Medema M.H."/>
            <person name="Devos D.P."/>
            <person name="Kaster A.-K."/>
            <person name="Ovreas L."/>
            <person name="Rohde M."/>
            <person name="Galperin M.Y."/>
            <person name="Jogler C."/>
        </authorList>
    </citation>
    <scope>NUCLEOTIDE SEQUENCE [LARGE SCALE GENOMIC DNA]</scope>
    <source>
        <strain evidence="5 6">Q31b</strain>
    </source>
</reference>
<dbReference type="InterPro" id="IPR008928">
    <property type="entry name" value="6-hairpin_glycosidase_sf"/>
</dbReference>
<dbReference type="SUPFAM" id="SSF48208">
    <property type="entry name" value="Six-hairpin glycosidases"/>
    <property type="match status" value="1"/>
</dbReference>
<dbReference type="Gene3D" id="1.50.10.10">
    <property type="match status" value="1"/>
</dbReference>
<dbReference type="Pfam" id="PF21307">
    <property type="entry name" value="Glyco_hydro_95_C"/>
    <property type="match status" value="1"/>
</dbReference>
<feature type="domain" description="Alpha fucosidase A-like C-terminal" evidence="3">
    <location>
        <begin position="647"/>
        <end position="737"/>
    </location>
</feature>
<organism evidence="5 6">
    <name type="scientific">Novipirellula aureliae</name>
    <dbReference type="NCBI Taxonomy" id="2527966"/>
    <lineage>
        <taxon>Bacteria</taxon>
        <taxon>Pseudomonadati</taxon>
        <taxon>Planctomycetota</taxon>
        <taxon>Planctomycetia</taxon>
        <taxon>Pirellulales</taxon>
        <taxon>Pirellulaceae</taxon>
        <taxon>Novipirellula</taxon>
    </lineage>
</organism>
<dbReference type="Gene3D" id="2.60.40.1180">
    <property type="entry name" value="Golgi alpha-mannosidase II"/>
    <property type="match status" value="1"/>
</dbReference>
<feature type="signal peptide" evidence="2">
    <location>
        <begin position="1"/>
        <end position="21"/>
    </location>
</feature>
<comment type="caution">
    <text evidence="5">The sequence shown here is derived from an EMBL/GenBank/DDBJ whole genome shotgun (WGS) entry which is preliminary data.</text>
</comment>
<dbReference type="PANTHER" id="PTHR31084">
    <property type="entry name" value="ALPHA-L-FUCOSIDASE 2"/>
    <property type="match status" value="1"/>
</dbReference>
<feature type="chain" id="PRO_5022943988" description="Alpha-L-fucosidase" evidence="2">
    <location>
        <begin position="22"/>
        <end position="773"/>
    </location>
</feature>
<evidence type="ECO:0000256" key="2">
    <source>
        <dbReference type="SAM" id="SignalP"/>
    </source>
</evidence>
<dbReference type="Proteomes" id="UP000315471">
    <property type="component" value="Unassembled WGS sequence"/>
</dbReference>
<dbReference type="InterPro" id="IPR054363">
    <property type="entry name" value="GH95_cat"/>
</dbReference>
<feature type="region of interest" description="Disordered" evidence="1">
    <location>
        <begin position="751"/>
        <end position="773"/>
    </location>
</feature>
<evidence type="ECO:0000313" key="5">
    <source>
        <dbReference type="EMBL" id="TWU38893.1"/>
    </source>
</evidence>
<protein>
    <recommendedName>
        <fullName evidence="7">Alpha-L-fucosidase</fullName>
    </recommendedName>
</protein>
<evidence type="ECO:0000259" key="3">
    <source>
        <dbReference type="Pfam" id="PF21307"/>
    </source>
</evidence>
<accession>A0A5C6DNM7</accession>
<dbReference type="EMBL" id="SJPY01000006">
    <property type="protein sequence ID" value="TWU38893.1"/>
    <property type="molecule type" value="Genomic_DNA"/>
</dbReference>
<keyword evidence="6" id="KW-1185">Reference proteome</keyword>
<evidence type="ECO:0000259" key="4">
    <source>
        <dbReference type="Pfam" id="PF22124"/>
    </source>
</evidence>
<feature type="domain" description="Glycosyl hydrolase family 95 catalytic" evidence="4">
    <location>
        <begin position="306"/>
        <end position="603"/>
    </location>
</feature>
<dbReference type="OrthoDB" id="9802600at2"/>
<dbReference type="RefSeq" id="WP_146601187.1">
    <property type="nucleotide sequence ID" value="NZ_SJPY01000006.1"/>
</dbReference>
<dbReference type="AlphaFoldDB" id="A0A5C6DNM7"/>
<evidence type="ECO:0000256" key="1">
    <source>
        <dbReference type="SAM" id="MobiDB-lite"/>
    </source>
</evidence>
<evidence type="ECO:0000313" key="6">
    <source>
        <dbReference type="Proteomes" id="UP000315471"/>
    </source>
</evidence>